<organism evidence="6 7">
    <name type="scientific">Nocardia jiangxiensis</name>
    <dbReference type="NCBI Taxonomy" id="282685"/>
    <lineage>
        <taxon>Bacteria</taxon>
        <taxon>Bacillati</taxon>
        <taxon>Actinomycetota</taxon>
        <taxon>Actinomycetes</taxon>
        <taxon>Mycobacteriales</taxon>
        <taxon>Nocardiaceae</taxon>
        <taxon>Nocardia</taxon>
    </lineage>
</organism>
<dbReference type="PROSITE" id="PS50893">
    <property type="entry name" value="ABC_TRANSPORTER_2"/>
    <property type="match status" value="1"/>
</dbReference>
<reference evidence="6 7" key="1">
    <citation type="submission" date="2024-10" db="EMBL/GenBank/DDBJ databases">
        <title>The Natural Products Discovery Center: Release of the First 8490 Sequenced Strains for Exploring Actinobacteria Biosynthetic Diversity.</title>
        <authorList>
            <person name="Kalkreuter E."/>
            <person name="Kautsar S.A."/>
            <person name="Yang D."/>
            <person name="Bader C.D."/>
            <person name="Teijaro C.N."/>
            <person name="Fluegel L."/>
            <person name="Davis C.M."/>
            <person name="Simpson J.R."/>
            <person name="Lauterbach L."/>
            <person name="Steele A.D."/>
            <person name="Gui C."/>
            <person name="Meng S."/>
            <person name="Li G."/>
            <person name="Viehrig K."/>
            <person name="Ye F."/>
            <person name="Su P."/>
            <person name="Kiefer A.F."/>
            <person name="Nichols A."/>
            <person name="Cepeda A.J."/>
            <person name="Yan W."/>
            <person name="Fan B."/>
            <person name="Jiang Y."/>
            <person name="Adhikari A."/>
            <person name="Zheng C.-J."/>
            <person name="Schuster L."/>
            <person name="Cowan T.M."/>
            <person name="Smanski M.J."/>
            <person name="Chevrette M.G."/>
            <person name="De Carvalho L.P.S."/>
            <person name="Shen B."/>
        </authorList>
    </citation>
    <scope>NUCLEOTIDE SEQUENCE [LARGE SCALE GENOMIC DNA]</scope>
    <source>
        <strain evidence="6 7">NPDC002593</strain>
    </source>
</reference>
<evidence type="ECO:0000259" key="5">
    <source>
        <dbReference type="PROSITE" id="PS50893"/>
    </source>
</evidence>
<dbReference type="SUPFAM" id="SSF52540">
    <property type="entry name" value="P-loop containing nucleoside triphosphate hydrolases"/>
    <property type="match status" value="1"/>
</dbReference>
<dbReference type="InterPro" id="IPR003593">
    <property type="entry name" value="AAA+_ATPase"/>
</dbReference>
<evidence type="ECO:0000256" key="1">
    <source>
        <dbReference type="ARBA" id="ARBA00005417"/>
    </source>
</evidence>
<sequence>MSLCADTFRVIVDMQQIRKKFGRTQALSDITLSVAPGTVYGLLGPNGAGKSTTLSILLGLLRPDGGTLRLFGREWSRQALAGIGASVNGPSFYGHLSARGNLRVHAHLVGVGDREIDRALALVDLTTVADRRAGGYSTGMKTRLATAIALLGDPPLVVLDEPQNGLDPAGIRQMRELMRSIAAQGRTVLFSSHVLSEVAATADHIGCIVAGRTVFQGTLAEFAPTGNIENSYFELCGVRA</sequence>
<dbReference type="PANTHER" id="PTHR43335:SF4">
    <property type="entry name" value="ABC TRANSPORTER, ATP-BINDING PROTEIN"/>
    <property type="match status" value="1"/>
</dbReference>
<comment type="caution">
    <text evidence="6">The sequence shown here is derived from an EMBL/GenBank/DDBJ whole genome shotgun (WGS) entry which is preliminary data.</text>
</comment>
<evidence type="ECO:0000256" key="3">
    <source>
        <dbReference type="ARBA" id="ARBA00022741"/>
    </source>
</evidence>
<dbReference type="GO" id="GO:0005524">
    <property type="term" value="F:ATP binding"/>
    <property type="evidence" value="ECO:0007669"/>
    <property type="project" value="UniProtKB-KW"/>
</dbReference>
<gene>
    <name evidence="6" type="ORF">ACFYXQ_01460</name>
</gene>
<dbReference type="RefSeq" id="WP_174435079.1">
    <property type="nucleotide sequence ID" value="NZ_JBIAQY010000001.1"/>
</dbReference>
<keyword evidence="7" id="KW-1185">Reference proteome</keyword>
<protein>
    <submittedName>
        <fullName evidence="6">ABC transporter ATP-binding protein</fullName>
    </submittedName>
</protein>
<name>A0ABW6RR02_9NOCA</name>
<evidence type="ECO:0000313" key="7">
    <source>
        <dbReference type="Proteomes" id="UP001601992"/>
    </source>
</evidence>
<dbReference type="PANTHER" id="PTHR43335">
    <property type="entry name" value="ABC TRANSPORTER, ATP-BINDING PROTEIN"/>
    <property type="match status" value="1"/>
</dbReference>
<dbReference type="Gene3D" id="3.40.50.300">
    <property type="entry name" value="P-loop containing nucleotide triphosphate hydrolases"/>
    <property type="match status" value="1"/>
</dbReference>
<dbReference type="Pfam" id="PF00005">
    <property type="entry name" value="ABC_tran"/>
    <property type="match status" value="1"/>
</dbReference>
<dbReference type="Proteomes" id="UP001601992">
    <property type="component" value="Unassembled WGS sequence"/>
</dbReference>
<proteinExistence type="inferred from homology"/>
<evidence type="ECO:0000256" key="4">
    <source>
        <dbReference type="ARBA" id="ARBA00022840"/>
    </source>
</evidence>
<accession>A0ABW6RR02</accession>
<keyword evidence="4 6" id="KW-0067">ATP-binding</keyword>
<feature type="domain" description="ABC transporter" evidence="5">
    <location>
        <begin position="12"/>
        <end position="235"/>
    </location>
</feature>
<keyword evidence="2" id="KW-0813">Transport</keyword>
<evidence type="ECO:0000313" key="6">
    <source>
        <dbReference type="EMBL" id="MFF3566431.1"/>
    </source>
</evidence>
<evidence type="ECO:0000256" key="2">
    <source>
        <dbReference type="ARBA" id="ARBA00022448"/>
    </source>
</evidence>
<comment type="similarity">
    <text evidence="1">Belongs to the ABC transporter superfamily.</text>
</comment>
<keyword evidence="3" id="KW-0547">Nucleotide-binding</keyword>
<dbReference type="InterPro" id="IPR027417">
    <property type="entry name" value="P-loop_NTPase"/>
</dbReference>
<dbReference type="InterPro" id="IPR003439">
    <property type="entry name" value="ABC_transporter-like_ATP-bd"/>
</dbReference>
<dbReference type="SMART" id="SM00382">
    <property type="entry name" value="AAA"/>
    <property type="match status" value="1"/>
</dbReference>
<dbReference type="EMBL" id="JBIAQY010000001">
    <property type="protein sequence ID" value="MFF3566431.1"/>
    <property type="molecule type" value="Genomic_DNA"/>
</dbReference>